<evidence type="ECO:0000256" key="1">
    <source>
        <dbReference type="SAM" id="Phobius"/>
    </source>
</evidence>
<keyword evidence="1" id="KW-0812">Transmembrane</keyword>
<comment type="caution">
    <text evidence="2">The sequence shown here is derived from an EMBL/GenBank/DDBJ whole genome shotgun (WGS) entry which is preliminary data.</text>
</comment>
<dbReference type="AlphaFoldDB" id="W7INJ1"/>
<dbReference type="eggNOG" id="ENOG5033ZE7">
    <property type="taxonomic scope" value="Bacteria"/>
</dbReference>
<proteinExistence type="predicted"/>
<keyword evidence="3" id="KW-1185">Reference proteome</keyword>
<feature type="transmembrane region" description="Helical" evidence="1">
    <location>
        <begin position="67"/>
        <end position="87"/>
    </location>
</feature>
<dbReference type="Proteomes" id="UP000019277">
    <property type="component" value="Unassembled WGS sequence"/>
</dbReference>
<keyword evidence="1" id="KW-1133">Transmembrane helix</keyword>
<reference evidence="2 3" key="1">
    <citation type="journal article" date="2014" name="Genome Announc.">
        <title>Draft Genome Sequence of the Antitrypanosomally Active Sponge-Associated Bacterium Actinokineospora sp. Strain EG49.</title>
        <authorList>
            <person name="Harjes J."/>
            <person name="Ryu T."/>
            <person name="Abdelmohsen U.R."/>
            <person name="Moitinho-Silva L."/>
            <person name="Horn H."/>
            <person name="Ravasi T."/>
            <person name="Hentschel U."/>
        </authorList>
    </citation>
    <scope>NUCLEOTIDE SEQUENCE [LARGE SCALE GENOMIC DNA]</scope>
    <source>
        <strain evidence="2 3">EG49</strain>
    </source>
</reference>
<protein>
    <submittedName>
        <fullName evidence="2">Uncharacterized protein</fullName>
    </submittedName>
</protein>
<keyword evidence="1" id="KW-0472">Membrane</keyword>
<gene>
    <name evidence="2" type="ORF">UO65_6398</name>
</gene>
<organism evidence="2 3">
    <name type="scientific">Actinokineospora spheciospongiae</name>
    <dbReference type="NCBI Taxonomy" id="909613"/>
    <lineage>
        <taxon>Bacteria</taxon>
        <taxon>Bacillati</taxon>
        <taxon>Actinomycetota</taxon>
        <taxon>Actinomycetes</taxon>
        <taxon>Pseudonocardiales</taxon>
        <taxon>Pseudonocardiaceae</taxon>
        <taxon>Actinokineospora</taxon>
    </lineage>
</organism>
<dbReference type="STRING" id="909613.UO65_6398"/>
<sequence length="149" mass="14987">MAGGRVPDAAVTAALTVLVGWAGAAVAERHHGLVPMLALLGTSQLSLHVLLTDVADAHPGEPGGPAFSTPLMLATHAAATLLTAVLLTRASTAFAAVAAALRGLVRAIAVVLSTWSPAPSPAPVEPDPEHLISAVLRRSLGRRGPPVLS</sequence>
<dbReference type="EMBL" id="AYXG01000242">
    <property type="protein sequence ID" value="EWC58332.1"/>
    <property type="molecule type" value="Genomic_DNA"/>
</dbReference>
<accession>W7INJ1</accession>
<evidence type="ECO:0000313" key="2">
    <source>
        <dbReference type="EMBL" id="EWC58332.1"/>
    </source>
</evidence>
<name>W7INJ1_9PSEU</name>
<evidence type="ECO:0000313" key="3">
    <source>
        <dbReference type="Proteomes" id="UP000019277"/>
    </source>
</evidence>